<dbReference type="Pfam" id="PF17757">
    <property type="entry name" value="UvrB_inter"/>
    <property type="match status" value="1"/>
</dbReference>
<evidence type="ECO:0000256" key="11">
    <source>
        <dbReference type="ARBA" id="ARBA00026033"/>
    </source>
</evidence>
<evidence type="ECO:0000256" key="1">
    <source>
        <dbReference type="ARBA" id="ARBA00004496"/>
    </source>
</evidence>
<dbReference type="AlphaFoldDB" id="A0A060NLH9"/>
<keyword evidence="9 13" id="KW-0234">DNA repair</keyword>
<evidence type="ECO:0000256" key="10">
    <source>
        <dbReference type="ARBA" id="ARBA00023236"/>
    </source>
</evidence>
<evidence type="ECO:0000256" key="7">
    <source>
        <dbReference type="ARBA" id="ARBA00022840"/>
    </source>
</evidence>
<dbReference type="GO" id="GO:0009432">
    <property type="term" value="P:SOS response"/>
    <property type="evidence" value="ECO:0007669"/>
    <property type="project" value="UniProtKB-UniRule"/>
</dbReference>
<dbReference type="Gene3D" id="4.10.860.10">
    <property type="entry name" value="UVR domain"/>
    <property type="match status" value="1"/>
</dbReference>
<dbReference type="PANTHER" id="PTHR24029">
    <property type="entry name" value="UVRABC SYSTEM PROTEIN B"/>
    <property type="match status" value="1"/>
</dbReference>
<keyword evidence="8 13" id="KW-0267">Excision nuclease</keyword>
<reference evidence="19 20" key="1">
    <citation type="journal article" date="2014" name="Nat. Commun.">
        <title>Physiological and genomic features of highly alkaliphilic hydrogen-utilizing Betaproteobacteria from a continental serpentinizing site.</title>
        <authorList>
            <person name="Suzuki S."/>
            <person name="Kuenen J.G."/>
            <person name="Schipper K."/>
            <person name="van der Velde S."/>
            <person name="Ishii S."/>
            <person name="Wu A."/>
            <person name="Sorokin D.Y."/>
            <person name="Tenney A."/>
            <person name="Meng X.Y."/>
            <person name="Morrill P.L."/>
            <person name="Kamagata Y."/>
            <person name="Muyzer G."/>
            <person name="Nealson K.H."/>
        </authorList>
    </citation>
    <scope>NUCLEOTIDE SEQUENCE [LARGE SCALE GENOMIC DNA]</scope>
    <source>
        <strain evidence="19 20">B1</strain>
    </source>
</reference>
<dbReference type="NCBIfam" id="TIGR00631">
    <property type="entry name" value="uvrb"/>
    <property type="match status" value="1"/>
</dbReference>
<dbReference type="SMART" id="SM00487">
    <property type="entry name" value="DEXDc"/>
    <property type="match status" value="1"/>
</dbReference>
<evidence type="ECO:0000256" key="5">
    <source>
        <dbReference type="ARBA" id="ARBA00022763"/>
    </source>
</evidence>
<evidence type="ECO:0000256" key="2">
    <source>
        <dbReference type="ARBA" id="ARBA00008533"/>
    </source>
</evidence>
<name>A0A060NLH9_9BURK</name>
<dbReference type="PANTHER" id="PTHR24029:SF0">
    <property type="entry name" value="UVRABC SYSTEM PROTEIN B"/>
    <property type="match status" value="1"/>
</dbReference>
<dbReference type="PROSITE" id="PS51194">
    <property type="entry name" value="HELICASE_CTER"/>
    <property type="match status" value="1"/>
</dbReference>
<dbReference type="InterPro" id="IPR027417">
    <property type="entry name" value="P-loop_NTPase"/>
</dbReference>
<dbReference type="SMART" id="SM00490">
    <property type="entry name" value="HELICc"/>
    <property type="match status" value="1"/>
</dbReference>
<comment type="domain">
    <text evidence="13">The beta-hairpin motif is involved in DNA binding.</text>
</comment>
<keyword evidence="20" id="KW-1185">Reference proteome</keyword>
<evidence type="ECO:0000313" key="20">
    <source>
        <dbReference type="Proteomes" id="UP000066014"/>
    </source>
</evidence>
<dbReference type="CDD" id="cd18790">
    <property type="entry name" value="SF2_C_UvrB"/>
    <property type="match status" value="1"/>
</dbReference>
<evidence type="ECO:0000256" key="8">
    <source>
        <dbReference type="ARBA" id="ARBA00022881"/>
    </source>
</evidence>
<evidence type="ECO:0000256" key="4">
    <source>
        <dbReference type="ARBA" id="ARBA00022741"/>
    </source>
</evidence>
<feature type="domain" description="Helicase ATP-binding" evidence="17">
    <location>
        <begin position="49"/>
        <end position="183"/>
    </location>
</feature>
<dbReference type="CDD" id="cd17916">
    <property type="entry name" value="DEXHc_UvrB"/>
    <property type="match status" value="1"/>
</dbReference>
<keyword evidence="19" id="KW-0378">Hydrolase</keyword>
<dbReference type="GO" id="GO:0006289">
    <property type="term" value="P:nucleotide-excision repair"/>
    <property type="evidence" value="ECO:0007669"/>
    <property type="project" value="UniProtKB-UniRule"/>
</dbReference>
<keyword evidence="4 13" id="KW-0547">Nucleotide-binding</keyword>
<dbReference type="InterPro" id="IPR036876">
    <property type="entry name" value="UVR_dom_sf"/>
</dbReference>
<dbReference type="STRING" id="1458426.SMCB_0424"/>
<dbReference type="GO" id="GO:0009381">
    <property type="term" value="F:excinuclease ABC activity"/>
    <property type="evidence" value="ECO:0007669"/>
    <property type="project" value="UniProtKB-UniRule"/>
</dbReference>
<dbReference type="InterPro" id="IPR014001">
    <property type="entry name" value="Helicase_ATP-bd"/>
</dbReference>
<dbReference type="InterPro" id="IPR001650">
    <property type="entry name" value="Helicase_C-like"/>
</dbReference>
<evidence type="ECO:0000259" key="17">
    <source>
        <dbReference type="PROSITE" id="PS51192"/>
    </source>
</evidence>
<dbReference type="GO" id="GO:0009380">
    <property type="term" value="C:excinuclease repair complex"/>
    <property type="evidence" value="ECO:0007669"/>
    <property type="project" value="InterPro"/>
</dbReference>
<keyword evidence="19" id="KW-0347">Helicase</keyword>
<comment type="subcellular location">
    <subcellularLocation>
        <location evidence="1 13 14">Cytoplasm</location>
    </subcellularLocation>
</comment>
<dbReference type="InterPro" id="IPR006935">
    <property type="entry name" value="Helicase/UvrB_N"/>
</dbReference>
<dbReference type="PROSITE" id="PS51192">
    <property type="entry name" value="HELICASE_ATP_BIND_1"/>
    <property type="match status" value="1"/>
</dbReference>
<dbReference type="GO" id="GO:0004386">
    <property type="term" value="F:helicase activity"/>
    <property type="evidence" value="ECO:0007669"/>
    <property type="project" value="UniProtKB-KW"/>
</dbReference>
<evidence type="ECO:0000313" key="19">
    <source>
        <dbReference type="EMBL" id="BAO82652.1"/>
    </source>
</evidence>
<dbReference type="Pfam" id="PF02151">
    <property type="entry name" value="UVR"/>
    <property type="match status" value="1"/>
</dbReference>
<accession>A0A060NLH9</accession>
<dbReference type="GO" id="GO:0005737">
    <property type="term" value="C:cytoplasm"/>
    <property type="evidence" value="ECO:0007669"/>
    <property type="project" value="UniProtKB-SubCell"/>
</dbReference>
<dbReference type="Pfam" id="PF04851">
    <property type="entry name" value="ResIII"/>
    <property type="match status" value="1"/>
</dbReference>
<dbReference type="NCBIfam" id="NF003673">
    <property type="entry name" value="PRK05298.1"/>
    <property type="match status" value="1"/>
</dbReference>
<comment type="function">
    <text evidence="13">The UvrABC repair system catalyzes the recognition and processing of DNA lesions. A damage recognition complex composed of 2 UvrA and 2 UvrB subunits scans DNA for abnormalities. Upon binding of the UvrA(2)B(2) complex to a putative damaged site, the DNA wraps around one UvrB monomer. DNA wrap is dependent on ATP binding by UvrB and probably causes local melting of the DNA helix, facilitating insertion of UvrB beta-hairpin between the DNA strands. Then UvrB probes one DNA strand for the presence of a lesion. If a lesion is found the UvrA subunits dissociate and the UvrB-DNA preincision complex is formed. This complex is subsequently bound by UvrC and the second UvrB is released. If no lesion is found, the DNA wraps around the other UvrB subunit that will check the other stand for damage.</text>
</comment>
<dbReference type="GO" id="GO:0003677">
    <property type="term" value="F:DNA binding"/>
    <property type="evidence" value="ECO:0007669"/>
    <property type="project" value="UniProtKB-UniRule"/>
</dbReference>
<keyword evidence="7 13" id="KW-0067">ATP-binding</keyword>
<keyword evidence="3 13" id="KW-0963">Cytoplasm</keyword>
<protein>
    <recommendedName>
        <fullName evidence="12 13">UvrABC system protein B</fullName>
        <shortName evidence="13">Protein UvrB</shortName>
    </recommendedName>
    <alternativeName>
        <fullName evidence="13">Excinuclease ABC subunit B</fullName>
    </alternativeName>
</protein>
<dbReference type="SUPFAM" id="SSF52540">
    <property type="entry name" value="P-loop containing nucleoside triphosphate hydrolases"/>
    <property type="match status" value="2"/>
</dbReference>
<keyword evidence="10 13" id="KW-0742">SOS response</keyword>
<feature type="domain" description="Helicase C-terminal" evidence="18">
    <location>
        <begin position="453"/>
        <end position="619"/>
    </location>
</feature>
<dbReference type="Gene3D" id="3.40.50.300">
    <property type="entry name" value="P-loop containing nucleotide triphosphate hydrolases"/>
    <property type="match status" value="3"/>
</dbReference>
<comment type="subunit">
    <text evidence="11 13 14">Forms a heterotetramer with UvrA during the search for lesions. Interacts with UvrC in an incision complex.</text>
</comment>
<dbReference type="Proteomes" id="UP000066014">
    <property type="component" value="Chromosome"/>
</dbReference>
<dbReference type="InterPro" id="IPR024759">
    <property type="entry name" value="UvrB_YAD/RRR_dom"/>
</dbReference>
<feature type="domain" description="UVR" evidence="16">
    <location>
        <begin position="653"/>
        <end position="688"/>
    </location>
</feature>
<dbReference type="EMBL" id="AP014569">
    <property type="protein sequence ID" value="BAO82652.1"/>
    <property type="molecule type" value="Genomic_DNA"/>
</dbReference>
<dbReference type="HAMAP" id="MF_00204">
    <property type="entry name" value="UvrB"/>
    <property type="match status" value="1"/>
</dbReference>
<feature type="binding site" evidence="13">
    <location>
        <begin position="62"/>
        <end position="69"/>
    </location>
    <ligand>
        <name>ATP</name>
        <dbReference type="ChEBI" id="CHEBI:30616"/>
    </ligand>
</feature>
<comment type="similarity">
    <text evidence="2 13 14">Belongs to the UvrB family.</text>
</comment>
<evidence type="ECO:0000256" key="3">
    <source>
        <dbReference type="ARBA" id="ARBA00022490"/>
    </source>
</evidence>
<organism evidence="19 20">
    <name type="scientific">Serpentinimonas maccroryi</name>
    <dbReference type="NCBI Taxonomy" id="1458426"/>
    <lineage>
        <taxon>Bacteria</taxon>
        <taxon>Pseudomonadati</taxon>
        <taxon>Pseudomonadota</taxon>
        <taxon>Betaproteobacteria</taxon>
        <taxon>Burkholderiales</taxon>
        <taxon>Comamonadaceae</taxon>
        <taxon>Serpentinimonas</taxon>
    </lineage>
</organism>
<gene>
    <name evidence="13 19" type="primary">uvrB</name>
    <name evidence="19" type="ORF">SMCB_0424</name>
</gene>
<evidence type="ECO:0000259" key="18">
    <source>
        <dbReference type="PROSITE" id="PS51194"/>
    </source>
</evidence>
<dbReference type="GO" id="GO:0016887">
    <property type="term" value="F:ATP hydrolysis activity"/>
    <property type="evidence" value="ECO:0007669"/>
    <property type="project" value="InterPro"/>
</dbReference>
<evidence type="ECO:0000259" key="16">
    <source>
        <dbReference type="PROSITE" id="PS50151"/>
    </source>
</evidence>
<dbReference type="InterPro" id="IPR004807">
    <property type="entry name" value="UvrB"/>
</dbReference>
<dbReference type="InterPro" id="IPR041471">
    <property type="entry name" value="UvrB_inter"/>
</dbReference>
<keyword evidence="6 13" id="KW-0228">DNA excision</keyword>
<evidence type="ECO:0000256" key="15">
    <source>
        <dbReference type="SAM" id="Coils"/>
    </source>
</evidence>
<feature type="coiled-coil region" evidence="15">
    <location>
        <begin position="649"/>
        <end position="688"/>
    </location>
</feature>
<keyword evidence="5 13" id="KW-0227">DNA damage</keyword>
<proteinExistence type="inferred from homology"/>
<dbReference type="HOGENOM" id="CLU_009621_2_1_4"/>
<evidence type="ECO:0000256" key="9">
    <source>
        <dbReference type="ARBA" id="ARBA00023204"/>
    </source>
</evidence>
<keyword evidence="15" id="KW-0175">Coiled coil</keyword>
<evidence type="ECO:0000256" key="12">
    <source>
        <dbReference type="ARBA" id="ARBA00029504"/>
    </source>
</evidence>
<dbReference type="InterPro" id="IPR001943">
    <property type="entry name" value="UVR_dom"/>
</dbReference>
<evidence type="ECO:0000256" key="14">
    <source>
        <dbReference type="RuleBase" id="RU003587"/>
    </source>
</evidence>
<dbReference type="GO" id="GO:0005524">
    <property type="term" value="F:ATP binding"/>
    <property type="evidence" value="ECO:0007669"/>
    <property type="project" value="UniProtKB-UniRule"/>
</dbReference>
<evidence type="ECO:0000256" key="13">
    <source>
        <dbReference type="HAMAP-Rule" id="MF_00204"/>
    </source>
</evidence>
<dbReference type="SUPFAM" id="SSF46600">
    <property type="entry name" value="C-terminal UvrC-binding domain of UvrB"/>
    <property type="match status" value="1"/>
</dbReference>
<dbReference type="Pfam" id="PF12344">
    <property type="entry name" value="UvrB"/>
    <property type="match status" value="1"/>
</dbReference>
<dbReference type="PROSITE" id="PS50151">
    <property type="entry name" value="UVR"/>
    <property type="match status" value="1"/>
</dbReference>
<sequence length="696" mass="78897">MVPQTPLELSPAAPPAAGQCLRFPDSPFELFQPFEPAGDQPAAIEQLVQGVRAGEVYQTLLGVTGSGKTYTMAHVIARLGRPAIVFAPNKTLAAQLYSEFREFFPHNAVEYFVSYYDYYQPEAYVPQRDLFIEKDSAINEHIEQMRLSCTKSLLERRDVVIVASVSAIYGIGQPESYHRMIMTLRVGDRLGQRDAIAQLVRMQYERNEQDFARGLFRVRGDTIDVFPAEHSELALRIELFDDEVEALQLFDPLTGRIRQRIPRFTVYPSSHYVTPREQVLAAVEAIKLELAQRLPELVAAGKLVEAQRLEQRTRFDLEMLVEVGHCKGIENYSRHLSGAAPGEPPATLIDYLPPDALMFLDESHVMIGQLGGMYHGDRSRKQTLVEYGFRLPSALDNRPLKFDEFQARMRQCVFVSATPADFERQHASSVVEQVVRPTGLVDPVLEVRPATHQVDDVLQEIRLRVQRSERVLITVLTKRMAEQLTEYLGENGVRVRYLHSDIDTVERVEIIRDLRLGTFDVLVGINLLREGLDIPEVSLVAILDADKEGFLRSERSLIQTIGRAARHLNGMAILYADRVTDSMRRALDETERRRHKQLAFNAVHGITPVGVVKRIKDLIDGVQSDKASEQAQRTELARVQQAEIEDMSAKDLARELKRLEKLMLEHARKLEFEQAAQARDRLAQLKDRVLGAHGVQ</sequence>
<dbReference type="Pfam" id="PF00271">
    <property type="entry name" value="Helicase_C"/>
    <property type="match status" value="1"/>
</dbReference>
<feature type="short sequence motif" description="Beta-hairpin" evidence="13">
    <location>
        <begin position="115"/>
        <end position="138"/>
    </location>
</feature>
<evidence type="ECO:0000256" key="6">
    <source>
        <dbReference type="ARBA" id="ARBA00022769"/>
    </source>
</evidence>
<dbReference type="KEGG" id="cbab:SMCB_0424"/>